<keyword evidence="2" id="KW-1185">Reference proteome</keyword>
<protein>
    <submittedName>
        <fullName evidence="1">Uncharacterized protein</fullName>
    </submittedName>
</protein>
<comment type="caution">
    <text evidence="1">The sequence shown here is derived from an EMBL/GenBank/DDBJ whole genome shotgun (WGS) entry which is preliminary data.</text>
</comment>
<sequence length="102" mass="12088">MSFYTIFIDEKTLITILKVIPLNEDLQEFIICKIINDIIREDFSIHEYEESQSVMFARWTLLGLPRAEVEVIIQGEDHPQDRPRILFQLPSYTNGKKEFDKL</sequence>
<gene>
    <name evidence="1" type="ORF">H5410_036651</name>
</gene>
<reference evidence="1 2" key="1">
    <citation type="submission" date="2020-09" db="EMBL/GenBank/DDBJ databases">
        <title>De no assembly of potato wild relative species, Solanum commersonii.</title>
        <authorList>
            <person name="Cho K."/>
        </authorList>
    </citation>
    <scope>NUCLEOTIDE SEQUENCE [LARGE SCALE GENOMIC DNA]</scope>
    <source>
        <strain evidence="1">LZ3.2</strain>
        <tissue evidence="1">Leaf</tissue>
    </source>
</reference>
<name>A0A9J5Y452_SOLCO</name>
<dbReference type="Proteomes" id="UP000824120">
    <property type="component" value="Chromosome 7"/>
</dbReference>
<accession>A0A9J5Y452</accession>
<evidence type="ECO:0000313" key="2">
    <source>
        <dbReference type="Proteomes" id="UP000824120"/>
    </source>
</evidence>
<organism evidence="1 2">
    <name type="scientific">Solanum commersonii</name>
    <name type="common">Commerson's wild potato</name>
    <name type="synonym">Commerson's nightshade</name>
    <dbReference type="NCBI Taxonomy" id="4109"/>
    <lineage>
        <taxon>Eukaryota</taxon>
        <taxon>Viridiplantae</taxon>
        <taxon>Streptophyta</taxon>
        <taxon>Embryophyta</taxon>
        <taxon>Tracheophyta</taxon>
        <taxon>Spermatophyta</taxon>
        <taxon>Magnoliopsida</taxon>
        <taxon>eudicotyledons</taxon>
        <taxon>Gunneridae</taxon>
        <taxon>Pentapetalae</taxon>
        <taxon>asterids</taxon>
        <taxon>lamiids</taxon>
        <taxon>Solanales</taxon>
        <taxon>Solanaceae</taxon>
        <taxon>Solanoideae</taxon>
        <taxon>Solaneae</taxon>
        <taxon>Solanum</taxon>
    </lineage>
</organism>
<evidence type="ECO:0000313" key="1">
    <source>
        <dbReference type="EMBL" id="KAG5595419.1"/>
    </source>
</evidence>
<proteinExistence type="predicted"/>
<dbReference type="EMBL" id="JACXVP010000007">
    <property type="protein sequence ID" value="KAG5595419.1"/>
    <property type="molecule type" value="Genomic_DNA"/>
</dbReference>
<dbReference type="AlphaFoldDB" id="A0A9J5Y452"/>